<evidence type="ECO:0000256" key="2">
    <source>
        <dbReference type="ARBA" id="ARBA00022475"/>
    </source>
</evidence>
<evidence type="ECO:0000256" key="3">
    <source>
        <dbReference type="ARBA" id="ARBA00022692"/>
    </source>
</evidence>
<evidence type="ECO:0000256" key="9">
    <source>
        <dbReference type="SAM" id="Phobius"/>
    </source>
</evidence>
<dbReference type="Proteomes" id="UP000632289">
    <property type="component" value="Unassembled WGS sequence"/>
</dbReference>
<sequence>MVGAGGAPGRGARPRRTDGGRPVTDVTTARPHAAEPSGPDPAPAAPSGSPLGRFLARAAALTALLTAAGALLGLVRDQTIAHLFGAGSGTDAFLVAWTLPEMAATLLIEDAMALLLVPAFSLALSRRAAADAPTDPVRDLVAATLPRLLLVLGAATTLLVLAAPLLVRTLAPGLDEPGLAVDCTRLTALTVLAFGVAGYFSAALRAHRSFAPPAAIYAAYNLTIIATVVLCHTVLGVRAAALGVALGGGLMALVQLPFVLRHLTARRRGHDAARARAGVVPGRRRARRPADPAARPTLLGAALLAPVILFCVGRQSQVLIERYLASSLPAGAISHLNYAQKVAQMPMVLSLMICTVTFPVVARAMADGAAEQARRRVERDLHLAAVVVLLGAAYVLACAPQIIQLLFQRGAFGPEDTAATASVMRVYAVGLLGHSLVGALVRPFFSAARPTWYPALAMAAGMAVTVAAGAWTAPHFGIHGIAAANAAGITLTAALLLYGLGSRVIPLDVRRMVSGLVRLVATAAVAALAAWSVAGLCPGPLTAASAGGAALVAAFAGAGLLLRAPEVAGPVAAGLRRAARRAAPGPVAPTTTRPPETDR</sequence>
<feature type="transmembrane region" description="Helical" evidence="9">
    <location>
        <begin position="383"/>
        <end position="407"/>
    </location>
</feature>
<feature type="transmembrane region" description="Helical" evidence="9">
    <location>
        <begin position="186"/>
        <end position="204"/>
    </location>
</feature>
<protein>
    <submittedName>
        <fullName evidence="10">Polysaccharide biosynthesis C-terminal domain-containing protein</fullName>
    </submittedName>
</protein>
<keyword evidence="6 9" id="KW-1133">Transmembrane helix</keyword>
<name>A0A927EZB8_9ACTN</name>
<feature type="region of interest" description="Disordered" evidence="8">
    <location>
        <begin position="577"/>
        <end position="599"/>
    </location>
</feature>
<evidence type="ECO:0000313" key="10">
    <source>
        <dbReference type="EMBL" id="MBD3931522.1"/>
    </source>
</evidence>
<keyword evidence="5" id="KW-0573">Peptidoglycan synthesis</keyword>
<dbReference type="GO" id="GO:0005886">
    <property type="term" value="C:plasma membrane"/>
    <property type="evidence" value="ECO:0007669"/>
    <property type="project" value="UniProtKB-SubCell"/>
</dbReference>
<feature type="transmembrane region" description="Helical" evidence="9">
    <location>
        <begin position="427"/>
        <end position="445"/>
    </location>
</feature>
<evidence type="ECO:0000313" key="11">
    <source>
        <dbReference type="Proteomes" id="UP000632289"/>
    </source>
</evidence>
<feature type="transmembrane region" description="Helical" evidence="9">
    <location>
        <begin position="477"/>
        <end position="500"/>
    </location>
</feature>
<feature type="transmembrane region" description="Helical" evidence="9">
    <location>
        <begin position="105"/>
        <end position="124"/>
    </location>
</feature>
<proteinExistence type="predicted"/>
<dbReference type="PRINTS" id="PR01806">
    <property type="entry name" value="VIRFACTRMVIN"/>
</dbReference>
<dbReference type="InterPro" id="IPR004268">
    <property type="entry name" value="MurJ"/>
</dbReference>
<feature type="transmembrane region" description="Helical" evidence="9">
    <location>
        <begin position="512"/>
        <end position="534"/>
    </location>
</feature>
<feature type="transmembrane region" description="Helical" evidence="9">
    <location>
        <begin position="241"/>
        <end position="260"/>
    </location>
</feature>
<gene>
    <name evidence="10" type="ORF">IF129_08085</name>
</gene>
<feature type="transmembrane region" description="Helical" evidence="9">
    <location>
        <begin position="216"/>
        <end position="235"/>
    </location>
</feature>
<feature type="transmembrane region" description="Helical" evidence="9">
    <location>
        <begin position="452"/>
        <end position="471"/>
    </location>
</feature>
<keyword evidence="11" id="KW-1185">Reference proteome</keyword>
<dbReference type="GO" id="GO:0015648">
    <property type="term" value="F:lipid-linked peptidoglycan transporter activity"/>
    <property type="evidence" value="ECO:0007669"/>
    <property type="project" value="TreeGrafter"/>
</dbReference>
<feature type="transmembrane region" description="Helical" evidence="9">
    <location>
        <begin position="145"/>
        <end position="166"/>
    </location>
</feature>
<feature type="region of interest" description="Disordered" evidence="8">
    <location>
        <begin position="1"/>
        <end position="49"/>
    </location>
</feature>
<dbReference type="Pfam" id="PF03023">
    <property type="entry name" value="MurJ"/>
    <property type="match status" value="1"/>
</dbReference>
<evidence type="ECO:0000256" key="1">
    <source>
        <dbReference type="ARBA" id="ARBA00004651"/>
    </source>
</evidence>
<keyword evidence="7 9" id="KW-0472">Membrane</keyword>
<keyword evidence="3 9" id="KW-0812">Transmembrane</keyword>
<feature type="transmembrane region" description="Helical" evidence="9">
    <location>
        <begin position="81"/>
        <end position="99"/>
    </location>
</feature>
<keyword evidence="4" id="KW-0133">Cell shape</keyword>
<dbReference type="GO" id="GO:0034204">
    <property type="term" value="P:lipid translocation"/>
    <property type="evidence" value="ECO:0007669"/>
    <property type="project" value="TreeGrafter"/>
</dbReference>
<dbReference type="EMBL" id="JACXYU010000003">
    <property type="protein sequence ID" value="MBD3931522.1"/>
    <property type="molecule type" value="Genomic_DNA"/>
</dbReference>
<organism evidence="10 11">
    <name type="scientific">Streptomyces chumphonensis</name>
    <dbReference type="NCBI Taxonomy" id="1214925"/>
    <lineage>
        <taxon>Bacteria</taxon>
        <taxon>Bacillati</taxon>
        <taxon>Actinomycetota</taxon>
        <taxon>Actinomycetes</taxon>
        <taxon>Kitasatosporales</taxon>
        <taxon>Streptomycetaceae</taxon>
        <taxon>Streptomyces</taxon>
    </lineage>
</organism>
<feature type="transmembrane region" description="Helical" evidence="9">
    <location>
        <begin position="343"/>
        <end position="362"/>
    </location>
</feature>
<dbReference type="GO" id="GO:0008360">
    <property type="term" value="P:regulation of cell shape"/>
    <property type="evidence" value="ECO:0007669"/>
    <property type="project" value="UniProtKB-KW"/>
</dbReference>
<comment type="subcellular location">
    <subcellularLocation>
        <location evidence="1">Cell membrane</location>
        <topology evidence="1">Multi-pass membrane protein</topology>
    </subcellularLocation>
</comment>
<feature type="transmembrane region" description="Helical" evidence="9">
    <location>
        <begin position="293"/>
        <end position="315"/>
    </location>
</feature>
<comment type="caution">
    <text evidence="10">The sequence shown here is derived from an EMBL/GenBank/DDBJ whole genome shotgun (WGS) entry which is preliminary data.</text>
</comment>
<dbReference type="PANTHER" id="PTHR47019">
    <property type="entry name" value="LIPID II FLIPPASE MURJ"/>
    <property type="match status" value="1"/>
</dbReference>
<feature type="transmembrane region" description="Helical" evidence="9">
    <location>
        <begin position="54"/>
        <end position="74"/>
    </location>
</feature>
<accession>A0A927EZB8</accession>
<reference evidence="10" key="1">
    <citation type="submission" date="2020-09" db="EMBL/GenBank/DDBJ databases">
        <title>Secondary metabolite and genome analysis of marine Streptomyces chumphonensis KK1-2T.</title>
        <authorList>
            <person name="Phongsopitanun W."/>
            <person name="Kanchanasin P."/>
            <person name="Pittayakhajonwut P."/>
            <person name="Suwanborirux K."/>
            <person name="Tanasupawat S."/>
        </authorList>
    </citation>
    <scope>NUCLEOTIDE SEQUENCE</scope>
    <source>
        <strain evidence="10">KK1-2</strain>
    </source>
</reference>
<evidence type="ECO:0000256" key="5">
    <source>
        <dbReference type="ARBA" id="ARBA00022984"/>
    </source>
</evidence>
<dbReference type="GO" id="GO:0009252">
    <property type="term" value="P:peptidoglycan biosynthetic process"/>
    <property type="evidence" value="ECO:0007669"/>
    <property type="project" value="UniProtKB-KW"/>
</dbReference>
<dbReference type="InterPro" id="IPR051050">
    <property type="entry name" value="Lipid_II_flippase_MurJ/MviN"/>
</dbReference>
<evidence type="ECO:0000256" key="8">
    <source>
        <dbReference type="SAM" id="MobiDB-lite"/>
    </source>
</evidence>
<evidence type="ECO:0000256" key="7">
    <source>
        <dbReference type="ARBA" id="ARBA00023136"/>
    </source>
</evidence>
<dbReference type="PANTHER" id="PTHR47019:SF1">
    <property type="entry name" value="LIPID II FLIPPASE MURJ"/>
    <property type="match status" value="1"/>
</dbReference>
<evidence type="ECO:0000256" key="6">
    <source>
        <dbReference type="ARBA" id="ARBA00022989"/>
    </source>
</evidence>
<evidence type="ECO:0000256" key="4">
    <source>
        <dbReference type="ARBA" id="ARBA00022960"/>
    </source>
</evidence>
<dbReference type="AlphaFoldDB" id="A0A927EZB8"/>
<keyword evidence="2" id="KW-1003">Cell membrane</keyword>
<feature type="transmembrane region" description="Helical" evidence="9">
    <location>
        <begin position="540"/>
        <end position="562"/>
    </location>
</feature>